<dbReference type="InterPro" id="IPR029069">
    <property type="entry name" value="HotDog_dom_sf"/>
</dbReference>
<organism evidence="1 2">
    <name type="scientific">Anaerobiospirillum thomasii</name>
    <dbReference type="NCBI Taxonomy" id="179995"/>
    <lineage>
        <taxon>Bacteria</taxon>
        <taxon>Pseudomonadati</taxon>
        <taxon>Pseudomonadota</taxon>
        <taxon>Gammaproteobacteria</taxon>
        <taxon>Aeromonadales</taxon>
        <taxon>Succinivibrionaceae</taxon>
        <taxon>Anaerobiospirillum</taxon>
    </lineage>
</organism>
<dbReference type="SUPFAM" id="SSF54637">
    <property type="entry name" value="Thioesterase/thiol ester dehydrase-isomerase"/>
    <property type="match status" value="1"/>
</dbReference>
<evidence type="ECO:0000313" key="1">
    <source>
        <dbReference type="EMBL" id="SPT69131.1"/>
    </source>
</evidence>
<dbReference type="EMBL" id="UAPV01000001">
    <property type="protein sequence ID" value="SPT69131.1"/>
    <property type="molecule type" value="Genomic_DNA"/>
</dbReference>
<dbReference type="OrthoDB" id="9800188at2"/>
<dbReference type="PIRSF" id="PIRSF020565">
    <property type="entry name" value="3Ho_Ac_ACP_DH_prd"/>
    <property type="match status" value="1"/>
</dbReference>
<dbReference type="Pfam" id="PF22817">
    <property type="entry name" value="ApeP-like"/>
    <property type="match status" value="1"/>
</dbReference>
<dbReference type="InterPro" id="IPR016776">
    <property type="entry name" value="ApeP-like_dehydratase"/>
</dbReference>
<keyword evidence="2" id="KW-1185">Reference proteome</keyword>
<proteinExistence type="predicted"/>
<dbReference type="RefSeq" id="WP_113743315.1">
    <property type="nucleotide sequence ID" value="NZ_UAPU01000007.1"/>
</dbReference>
<reference evidence="1 2" key="1">
    <citation type="submission" date="2018-06" db="EMBL/GenBank/DDBJ databases">
        <authorList>
            <consortium name="Pathogen Informatics"/>
            <person name="Doyle S."/>
        </authorList>
    </citation>
    <scope>NUCLEOTIDE SEQUENCE [LARGE SCALE GENOMIC DNA]</scope>
    <source>
        <strain evidence="1 2">NCTC13093</strain>
    </source>
</reference>
<gene>
    <name evidence="1" type="primary">fabZ_1</name>
    <name evidence="1" type="ORF">NCTC13093_00494</name>
</gene>
<dbReference type="AlphaFoldDB" id="A0A2X0WP80"/>
<dbReference type="GO" id="GO:0016829">
    <property type="term" value="F:lyase activity"/>
    <property type="evidence" value="ECO:0007669"/>
    <property type="project" value="UniProtKB-KW"/>
</dbReference>
<accession>A0A2X0WP80</accession>
<dbReference type="Gene3D" id="3.10.129.10">
    <property type="entry name" value="Hotdog Thioesterase"/>
    <property type="match status" value="1"/>
</dbReference>
<sequence>MHDFLDIVNYLPHREPMMLLDRMVDVDEVSCTCCVKVAQGGVLSLFLDENNDLPCYIAIELIAQTIGVFSGYHLLQNNKPVGLGMILGGRSIEFKRPVFACGSELVIRVEKLMDDSRFASFSGVVIIDNEVVCEGRVNTFKAELDEIKNLVKEA</sequence>
<name>A0A2X0WP80_9GAMM</name>
<keyword evidence="1" id="KW-0456">Lyase</keyword>
<protein>
    <submittedName>
        <fullName evidence="1">(3R)-hydroxymyristoyl-[acyl-carrier-protein] dehydratase</fullName>
        <ecNumber evidence="1">4.2.1.-</ecNumber>
    </submittedName>
</protein>
<dbReference type="EC" id="4.2.1.-" evidence="1"/>
<dbReference type="Proteomes" id="UP000250086">
    <property type="component" value="Unassembled WGS sequence"/>
</dbReference>
<evidence type="ECO:0000313" key="2">
    <source>
        <dbReference type="Proteomes" id="UP000250086"/>
    </source>
</evidence>